<gene>
    <name evidence="2" type="ORF">OE88DRAFT_1731742</name>
</gene>
<organism evidence="2 3">
    <name type="scientific">Heliocybe sulcata</name>
    <dbReference type="NCBI Taxonomy" id="5364"/>
    <lineage>
        <taxon>Eukaryota</taxon>
        <taxon>Fungi</taxon>
        <taxon>Dikarya</taxon>
        <taxon>Basidiomycota</taxon>
        <taxon>Agaricomycotina</taxon>
        <taxon>Agaricomycetes</taxon>
        <taxon>Gloeophyllales</taxon>
        <taxon>Gloeophyllaceae</taxon>
        <taxon>Heliocybe</taxon>
    </lineage>
</organism>
<accession>A0A5C3NDY5</accession>
<keyword evidence="3" id="KW-1185">Reference proteome</keyword>
<evidence type="ECO:0000259" key="1">
    <source>
        <dbReference type="Pfam" id="PF20236"/>
    </source>
</evidence>
<dbReference type="InterPro" id="IPR046528">
    <property type="entry name" value="DUF6593"/>
</dbReference>
<dbReference type="Pfam" id="PF20236">
    <property type="entry name" value="DUF6593"/>
    <property type="match status" value="1"/>
</dbReference>
<dbReference type="AlphaFoldDB" id="A0A5C3NDY5"/>
<protein>
    <recommendedName>
        <fullName evidence="1">DUF6593 domain-containing protein</fullName>
    </recommendedName>
</protein>
<sequence>MSSGNTVLLFVYPPSGSNSDIRTFRGYQLSAGSSTSTELYRFHHPLTGLSSGVTTFQHRNLTTGIWDTAGHIDWTSNSNATVTFGLDQVNIRDLRRAKKTTSQSRRFKAKGSEYKWKIAENESDLFCVDARGRTVATWRQSALTLSVVAGVEDILDYIVVTCLLHLWVRQSGRW</sequence>
<name>A0A5C3NDY5_9AGAM</name>
<dbReference type="Proteomes" id="UP000305948">
    <property type="component" value="Unassembled WGS sequence"/>
</dbReference>
<reference evidence="2 3" key="1">
    <citation type="journal article" date="2019" name="Nat. Ecol. Evol.">
        <title>Megaphylogeny resolves global patterns of mushroom evolution.</title>
        <authorList>
            <person name="Varga T."/>
            <person name="Krizsan K."/>
            <person name="Foldi C."/>
            <person name="Dima B."/>
            <person name="Sanchez-Garcia M."/>
            <person name="Sanchez-Ramirez S."/>
            <person name="Szollosi G.J."/>
            <person name="Szarkandi J.G."/>
            <person name="Papp V."/>
            <person name="Albert L."/>
            <person name="Andreopoulos W."/>
            <person name="Angelini C."/>
            <person name="Antonin V."/>
            <person name="Barry K.W."/>
            <person name="Bougher N.L."/>
            <person name="Buchanan P."/>
            <person name="Buyck B."/>
            <person name="Bense V."/>
            <person name="Catcheside P."/>
            <person name="Chovatia M."/>
            <person name="Cooper J."/>
            <person name="Damon W."/>
            <person name="Desjardin D."/>
            <person name="Finy P."/>
            <person name="Geml J."/>
            <person name="Haridas S."/>
            <person name="Hughes K."/>
            <person name="Justo A."/>
            <person name="Karasinski D."/>
            <person name="Kautmanova I."/>
            <person name="Kiss B."/>
            <person name="Kocsube S."/>
            <person name="Kotiranta H."/>
            <person name="LaButti K.M."/>
            <person name="Lechner B.E."/>
            <person name="Liimatainen K."/>
            <person name="Lipzen A."/>
            <person name="Lukacs Z."/>
            <person name="Mihaltcheva S."/>
            <person name="Morgado L.N."/>
            <person name="Niskanen T."/>
            <person name="Noordeloos M.E."/>
            <person name="Ohm R.A."/>
            <person name="Ortiz-Santana B."/>
            <person name="Ovrebo C."/>
            <person name="Racz N."/>
            <person name="Riley R."/>
            <person name="Savchenko A."/>
            <person name="Shiryaev A."/>
            <person name="Soop K."/>
            <person name="Spirin V."/>
            <person name="Szebenyi C."/>
            <person name="Tomsovsky M."/>
            <person name="Tulloss R.E."/>
            <person name="Uehling J."/>
            <person name="Grigoriev I.V."/>
            <person name="Vagvolgyi C."/>
            <person name="Papp T."/>
            <person name="Martin F.M."/>
            <person name="Miettinen O."/>
            <person name="Hibbett D.S."/>
            <person name="Nagy L.G."/>
        </authorList>
    </citation>
    <scope>NUCLEOTIDE SEQUENCE [LARGE SCALE GENOMIC DNA]</scope>
    <source>
        <strain evidence="2 3">OMC1185</strain>
    </source>
</reference>
<proteinExistence type="predicted"/>
<dbReference type="OrthoDB" id="3132420at2759"/>
<dbReference type="EMBL" id="ML213504">
    <property type="protein sequence ID" value="TFK56119.1"/>
    <property type="molecule type" value="Genomic_DNA"/>
</dbReference>
<feature type="domain" description="DUF6593" evidence="1">
    <location>
        <begin position="36"/>
        <end position="164"/>
    </location>
</feature>
<evidence type="ECO:0000313" key="3">
    <source>
        <dbReference type="Proteomes" id="UP000305948"/>
    </source>
</evidence>
<evidence type="ECO:0000313" key="2">
    <source>
        <dbReference type="EMBL" id="TFK56119.1"/>
    </source>
</evidence>